<keyword evidence="1" id="KW-1133">Transmembrane helix</keyword>
<sequence>MTSFGSLFKVLGRSRFRLVNKIILAELAVIAVTLLWSLATRGIADGELLGVTAAWSVPTIWIVFIMLSIETERVYTRDTYRLIPIGETQLYLSNLITTFVMFIYFGVIQVVLYLITATVENTYFTKILAQMTGPEYTTLEATKVVFGVFGMALAIFIMGWTTISLVHLAVSATNNFLPNVSRRAVDVVLYIVVIYLVTRVAIFMLSEFNNLGGILSGGQQTQLLINIAGVLVVALVESVINVFLLKKWVETIPN</sequence>
<reference evidence="3" key="1">
    <citation type="journal article" date="2019" name="Int. J. Syst. Evol. Microbiol.">
        <title>The Global Catalogue of Microorganisms (GCM) 10K type strain sequencing project: providing services to taxonomists for standard genome sequencing and annotation.</title>
        <authorList>
            <consortium name="The Broad Institute Genomics Platform"/>
            <consortium name="The Broad Institute Genome Sequencing Center for Infectious Disease"/>
            <person name="Wu L."/>
            <person name="Ma J."/>
        </authorList>
    </citation>
    <scope>NUCLEOTIDE SEQUENCE [LARGE SCALE GENOMIC DNA]</scope>
    <source>
        <strain evidence="3">CCM 8908</strain>
    </source>
</reference>
<feature type="transmembrane region" description="Helical" evidence="1">
    <location>
        <begin position="48"/>
        <end position="69"/>
    </location>
</feature>
<dbReference type="Proteomes" id="UP001596283">
    <property type="component" value="Unassembled WGS sequence"/>
</dbReference>
<keyword evidence="1" id="KW-0472">Membrane</keyword>
<dbReference type="RefSeq" id="WP_125685362.1">
    <property type="nucleotide sequence ID" value="NZ_JBHSSI010000078.1"/>
</dbReference>
<evidence type="ECO:0000313" key="2">
    <source>
        <dbReference type="EMBL" id="MFC6261789.1"/>
    </source>
</evidence>
<feature type="transmembrane region" description="Helical" evidence="1">
    <location>
        <begin position="225"/>
        <end position="245"/>
    </location>
</feature>
<accession>A0ABW1TJY6</accession>
<comment type="caution">
    <text evidence="2">The sequence shown here is derived from an EMBL/GenBank/DDBJ whole genome shotgun (WGS) entry which is preliminary data.</text>
</comment>
<dbReference type="EMBL" id="JBHSSI010000078">
    <property type="protein sequence ID" value="MFC6261789.1"/>
    <property type="molecule type" value="Genomic_DNA"/>
</dbReference>
<feature type="transmembrane region" description="Helical" evidence="1">
    <location>
        <begin position="18"/>
        <end position="36"/>
    </location>
</feature>
<evidence type="ECO:0000256" key="1">
    <source>
        <dbReference type="SAM" id="Phobius"/>
    </source>
</evidence>
<feature type="transmembrane region" description="Helical" evidence="1">
    <location>
        <begin position="187"/>
        <end position="205"/>
    </location>
</feature>
<feature type="transmembrane region" description="Helical" evidence="1">
    <location>
        <begin position="144"/>
        <end position="166"/>
    </location>
</feature>
<keyword evidence="3" id="KW-1185">Reference proteome</keyword>
<protein>
    <submittedName>
        <fullName evidence="2">ABC transporter permease</fullName>
    </submittedName>
</protein>
<organism evidence="2 3">
    <name type="scientific">Levilactobacillus fujinensis</name>
    <dbReference type="NCBI Taxonomy" id="2486024"/>
    <lineage>
        <taxon>Bacteria</taxon>
        <taxon>Bacillati</taxon>
        <taxon>Bacillota</taxon>
        <taxon>Bacilli</taxon>
        <taxon>Lactobacillales</taxon>
        <taxon>Lactobacillaceae</taxon>
        <taxon>Levilactobacillus</taxon>
    </lineage>
</organism>
<feature type="transmembrane region" description="Helical" evidence="1">
    <location>
        <begin position="90"/>
        <end position="115"/>
    </location>
</feature>
<gene>
    <name evidence="2" type="ORF">ACFP1C_12675</name>
</gene>
<proteinExistence type="predicted"/>
<evidence type="ECO:0000313" key="3">
    <source>
        <dbReference type="Proteomes" id="UP001596283"/>
    </source>
</evidence>
<keyword evidence="1" id="KW-0812">Transmembrane</keyword>
<name>A0ABW1TJY6_9LACO</name>